<evidence type="ECO:0000313" key="3">
    <source>
        <dbReference type="Proteomes" id="UP000236728"/>
    </source>
</evidence>
<keyword evidence="1" id="KW-0732">Signal</keyword>
<proteinExistence type="predicted"/>
<name>A0A1H5UWP1_9BACT</name>
<feature type="signal peptide" evidence="1">
    <location>
        <begin position="1"/>
        <end position="35"/>
    </location>
</feature>
<feature type="chain" id="PRO_5009286601" description="NHL repeat containing protein" evidence="1">
    <location>
        <begin position="36"/>
        <end position="444"/>
    </location>
</feature>
<protein>
    <recommendedName>
        <fullName evidence="4">NHL repeat containing protein</fullName>
    </recommendedName>
</protein>
<dbReference type="Gene3D" id="2.120.10.30">
    <property type="entry name" value="TolB, C-terminal domain"/>
    <property type="match status" value="1"/>
</dbReference>
<evidence type="ECO:0008006" key="4">
    <source>
        <dbReference type="Google" id="ProtNLM"/>
    </source>
</evidence>
<dbReference type="EMBL" id="FNVA01000001">
    <property type="protein sequence ID" value="SEF78848.1"/>
    <property type="molecule type" value="Genomic_DNA"/>
</dbReference>
<organism evidence="2 3">
    <name type="scientific">Bryocella elongata</name>
    <dbReference type="NCBI Taxonomy" id="863522"/>
    <lineage>
        <taxon>Bacteria</taxon>
        <taxon>Pseudomonadati</taxon>
        <taxon>Acidobacteriota</taxon>
        <taxon>Terriglobia</taxon>
        <taxon>Terriglobales</taxon>
        <taxon>Acidobacteriaceae</taxon>
        <taxon>Bryocella</taxon>
    </lineage>
</organism>
<dbReference type="OrthoDB" id="110051at2"/>
<keyword evidence="3" id="KW-1185">Reference proteome</keyword>
<dbReference type="RefSeq" id="WP_103932012.1">
    <property type="nucleotide sequence ID" value="NZ_FNVA01000001.1"/>
</dbReference>
<evidence type="ECO:0000256" key="1">
    <source>
        <dbReference type="SAM" id="SignalP"/>
    </source>
</evidence>
<gene>
    <name evidence="2" type="ORF">SAMN05421819_1213</name>
</gene>
<evidence type="ECO:0000313" key="2">
    <source>
        <dbReference type="EMBL" id="SEF78848.1"/>
    </source>
</evidence>
<dbReference type="PANTHER" id="PTHR24104">
    <property type="entry name" value="E3 UBIQUITIN-PROTEIN LIGASE NHLRC1-RELATED"/>
    <property type="match status" value="1"/>
</dbReference>
<dbReference type="InterPro" id="IPR050952">
    <property type="entry name" value="TRIM-NHL_E3_ligases"/>
</dbReference>
<dbReference type="Proteomes" id="UP000236728">
    <property type="component" value="Unassembled WGS sequence"/>
</dbReference>
<sequence length="444" mass="43325">MFNTQCMKQAAAAGATLLCLALTGCGGLLSSAGTATGTTAITGAKLKGSVHGGQQPISGAAIHLYAAGVTGYGAAATDLLNVTVTTASDGSFNFPSSAYSCIAGQQLWIVAIGGQPGGVAGVNTGAANMAALGDCASINDSTFVDLNEVTTVGSVFALAPFMSNYSSVGASATNAAGLARAFASVNKLVNVATGAAVGSALPAGATGPTAEINTLADALSYCINSTGGHAGDSGTACGNLYTWATPSGGSAPTNTIDAALNIAHYPTQRVSNFFNSVHTGAPFSPRLTTAPSDWTMAITYAPTGISAPKSTTVDGSGNVWIANSGNNTVTVLSQQGSVVSSLSGNGLSAPASIAIDGSGNAWVTNLGGSSVSTFTSSGGVYGSSPFTGSGMLNHPGSIAIDPAGQIWIGNTGNQSLNVLNSSGALMTTVSTGVTAPTAIAIDPK</sequence>
<dbReference type="AlphaFoldDB" id="A0A1H5UWP1"/>
<accession>A0A1H5UWP1</accession>
<reference evidence="2 3" key="1">
    <citation type="submission" date="2016-10" db="EMBL/GenBank/DDBJ databases">
        <authorList>
            <person name="de Groot N.N."/>
        </authorList>
    </citation>
    <scope>NUCLEOTIDE SEQUENCE [LARGE SCALE GENOMIC DNA]</scope>
    <source>
        <strain evidence="2 3">DSM 22489</strain>
    </source>
</reference>
<dbReference type="InterPro" id="IPR011042">
    <property type="entry name" value="6-blade_b-propeller_TolB-like"/>
</dbReference>
<dbReference type="SUPFAM" id="SSF101898">
    <property type="entry name" value="NHL repeat"/>
    <property type="match status" value="1"/>
</dbReference>